<organism evidence="1 2">
    <name type="scientific">Panicum virgatum</name>
    <name type="common">Blackwell switchgrass</name>
    <dbReference type="NCBI Taxonomy" id="38727"/>
    <lineage>
        <taxon>Eukaryota</taxon>
        <taxon>Viridiplantae</taxon>
        <taxon>Streptophyta</taxon>
        <taxon>Embryophyta</taxon>
        <taxon>Tracheophyta</taxon>
        <taxon>Spermatophyta</taxon>
        <taxon>Magnoliopsida</taxon>
        <taxon>Liliopsida</taxon>
        <taxon>Poales</taxon>
        <taxon>Poaceae</taxon>
        <taxon>PACMAD clade</taxon>
        <taxon>Panicoideae</taxon>
        <taxon>Panicodae</taxon>
        <taxon>Paniceae</taxon>
        <taxon>Panicinae</taxon>
        <taxon>Panicum</taxon>
        <taxon>Panicum sect. Hiantes</taxon>
    </lineage>
</organism>
<gene>
    <name evidence="1" type="ORF">PVAP13_5NG313573</name>
</gene>
<dbReference type="Proteomes" id="UP000823388">
    <property type="component" value="Chromosome 5N"/>
</dbReference>
<dbReference type="AlphaFoldDB" id="A0A8T0RVS3"/>
<sequence length="81" mass="8975">MDNLHLLNSALTVARIDDPRPRVWHQCRQGARHGSSGAARGRRRRRLCVGTSESRMAGVCSWATSDALRGGTEHGEGRRPR</sequence>
<evidence type="ECO:0000313" key="1">
    <source>
        <dbReference type="EMBL" id="KAG2590047.1"/>
    </source>
</evidence>
<reference evidence="1" key="1">
    <citation type="submission" date="2020-05" db="EMBL/GenBank/DDBJ databases">
        <title>WGS assembly of Panicum virgatum.</title>
        <authorList>
            <person name="Lovell J.T."/>
            <person name="Jenkins J."/>
            <person name="Shu S."/>
            <person name="Juenger T.E."/>
            <person name="Schmutz J."/>
        </authorList>
    </citation>
    <scope>NUCLEOTIDE SEQUENCE</scope>
    <source>
        <strain evidence="1">AP13</strain>
    </source>
</reference>
<protein>
    <submittedName>
        <fullName evidence="1">Uncharacterized protein</fullName>
    </submittedName>
</protein>
<proteinExistence type="predicted"/>
<keyword evidence="2" id="KW-1185">Reference proteome</keyword>
<name>A0A8T0RVS3_PANVG</name>
<dbReference type="EMBL" id="CM029046">
    <property type="protein sequence ID" value="KAG2590047.1"/>
    <property type="molecule type" value="Genomic_DNA"/>
</dbReference>
<evidence type="ECO:0000313" key="2">
    <source>
        <dbReference type="Proteomes" id="UP000823388"/>
    </source>
</evidence>
<accession>A0A8T0RVS3</accession>
<comment type="caution">
    <text evidence="1">The sequence shown here is derived from an EMBL/GenBank/DDBJ whole genome shotgun (WGS) entry which is preliminary data.</text>
</comment>